<dbReference type="EMBL" id="JACEEZ010020941">
    <property type="protein sequence ID" value="KAG0713945.1"/>
    <property type="molecule type" value="Genomic_DNA"/>
</dbReference>
<dbReference type="AlphaFoldDB" id="A0A8J4Y382"/>
<accession>A0A8J4Y382</accession>
<proteinExistence type="predicted"/>
<reference evidence="1" key="1">
    <citation type="submission" date="2020-07" db="EMBL/GenBank/DDBJ databases">
        <title>The High-quality genome of the commercially important snow crab, Chionoecetes opilio.</title>
        <authorList>
            <person name="Jeong J.-H."/>
            <person name="Ryu S."/>
        </authorList>
    </citation>
    <scope>NUCLEOTIDE SEQUENCE</scope>
    <source>
        <strain evidence="1">MADBK_172401_WGS</strain>
        <tissue evidence="1">Digestive gland</tissue>
    </source>
</reference>
<dbReference type="Proteomes" id="UP000770661">
    <property type="component" value="Unassembled WGS sequence"/>
</dbReference>
<comment type="caution">
    <text evidence="1">The sequence shown here is derived from an EMBL/GenBank/DDBJ whole genome shotgun (WGS) entry which is preliminary data.</text>
</comment>
<organism evidence="1 2">
    <name type="scientific">Chionoecetes opilio</name>
    <name type="common">Atlantic snow crab</name>
    <name type="synonym">Cancer opilio</name>
    <dbReference type="NCBI Taxonomy" id="41210"/>
    <lineage>
        <taxon>Eukaryota</taxon>
        <taxon>Metazoa</taxon>
        <taxon>Ecdysozoa</taxon>
        <taxon>Arthropoda</taxon>
        <taxon>Crustacea</taxon>
        <taxon>Multicrustacea</taxon>
        <taxon>Malacostraca</taxon>
        <taxon>Eumalacostraca</taxon>
        <taxon>Eucarida</taxon>
        <taxon>Decapoda</taxon>
        <taxon>Pleocyemata</taxon>
        <taxon>Brachyura</taxon>
        <taxon>Eubrachyura</taxon>
        <taxon>Majoidea</taxon>
        <taxon>Majidae</taxon>
        <taxon>Chionoecetes</taxon>
    </lineage>
</organism>
<name>A0A8J4Y382_CHIOP</name>
<protein>
    <submittedName>
        <fullName evidence="1">Uncharacterized protein</fullName>
    </submittedName>
</protein>
<gene>
    <name evidence="1" type="ORF">GWK47_015086</name>
</gene>
<evidence type="ECO:0000313" key="1">
    <source>
        <dbReference type="EMBL" id="KAG0713945.1"/>
    </source>
</evidence>
<evidence type="ECO:0000313" key="2">
    <source>
        <dbReference type="Proteomes" id="UP000770661"/>
    </source>
</evidence>
<keyword evidence="2" id="KW-1185">Reference proteome</keyword>
<sequence>MVDDFLRLVTGIDSSEGRLHVSQQIHIKEIREWHNSWPSCVSMDSKRKQVCGAKGVIMIYETCRRTQTAQETPTIISNNVASIAEPASVGPLCRPPLSREALVTKAVTGNTTAPRTHNPRLAASTHCMHGAVTAMPPPASTGYCHKDASSGLPRRA</sequence>